<dbReference type="EMBL" id="CP036287">
    <property type="protein sequence ID" value="QDU67011.1"/>
    <property type="molecule type" value="Genomic_DNA"/>
</dbReference>
<keyword evidence="3" id="KW-1185">Reference proteome</keyword>
<organism evidence="2 3">
    <name type="scientific">Engelhardtia mirabilis</name>
    <dbReference type="NCBI Taxonomy" id="2528011"/>
    <lineage>
        <taxon>Bacteria</taxon>
        <taxon>Pseudomonadati</taxon>
        <taxon>Planctomycetota</taxon>
        <taxon>Planctomycetia</taxon>
        <taxon>Planctomycetia incertae sedis</taxon>
        <taxon>Engelhardtia</taxon>
    </lineage>
</organism>
<evidence type="ECO:0000313" key="2">
    <source>
        <dbReference type="EMBL" id="QDU67011.1"/>
    </source>
</evidence>
<feature type="signal peptide" evidence="1">
    <location>
        <begin position="1"/>
        <end position="29"/>
    </location>
</feature>
<reference evidence="2 3" key="1">
    <citation type="submission" date="2019-02" db="EMBL/GenBank/DDBJ databases">
        <title>Deep-cultivation of Planctomycetes and their phenomic and genomic characterization uncovers novel biology.</title>
        <authorList>
            <person name="Wiegand S."/>
            <person name="Jogler M."/>
            <person name="Boedeker C."/>
            <person name="Pinto D."/>
            <person name="Vollmers J."/>
            <person name="Rivas-Marin E."/>
            <person name="Kohn T."/>
            <person name="Peeters S.H."/>
            <person name="Heuer A."/>
            <person name="Rast P."/>
            <person name="Oberbeckmann S."/>
            <person name="Bunk B."/>
            <person name="Jeske O."/>
            <person name="Meyerdierks A."/>
            <person name="Storesund J.E."/>
            <person name="Kallscheuer N."/>
            <person name="Luecker S."/>
            <person name="Lage O.M."/>
            <person name="Pohl T."/>
            <person name="Merkel B.J."/>
            <person name="Hornburger P."/>
            <person name="Mueller R.-W."/>
            <person name="Bruemmer F."/>
            <person name="Labrenz M."/>
            <person name="Spormann A.M."/>
            <person name="Op den Camp H."/>
            <person name="Overmann J."/>
            <person name="Amann R."/>
            <person name="Jetten M.S.M."/>
            <person name="Mascher T."/>
            <person name="Medema M.H."/>
            <person name="Devos D.P."/>
            <person name="Kaster A.-K."/>
            <person name="Ovreas L."/>
            <person name="Rohde M."/>
            <person name="Galperin M.Y."/>
            <person name="Jogler C."/>
        </authorList>
    </citation>
    <scope>NUCLEOTIDE SEQUENCE [LARGE SCALE GENOMIC DNA]</scope>
    <source>
        <strain evidence="2 3">Pla133</strain>
    </source>
</reference>
<protein>
    <submittedName>
        <fullName evidence="2">Uncharacterized protein</fullName>
    </submittedName>
</protein>
<sequence precursor="true">MAMMPKATTVSLLVAGFVGGLCANSIVGAAPTQGGGTVSVPYQMPAYATGDSNGAMIAVTGVDLTGSSVLYLVDTESKQLACYQATGGSSSTQGLKLIGARRIDLDLQLHGFRDKSEYSYRDLEKQFAGLEEGE</sequence>
<dbReference type="KEGG" id="pbap:Pla133_20880"/>
<name>A0A518BJ52_9BACT</name>
<accession>A0A518BJ52</accession>
<keyword evidence="1" id="KW-0732">Signal</keyword>
<feature type="chain" id="PRO_5021931249" evidence="1">
    <location>
        <begin position="30"/>
        <end position="134"/>
    </location>
</feature>
<evidence type="ECO:0000256" key="1">
    <source>
        <dbReference type="SAM" id="SignalP"/>
    </source>
</evidence>
<gene>
    <name evidence="2" type="ORF">Pla133_20880</name>
</gene>
<proteinExistence type="predicted"/>
<dbReference type="Proteomes" id="UP000316921">
    <property type="component" value="Chromosome"/>
</dbReference>
<evidence type="ECO:0000313" key="3">
    <source>
        <dbReference type="Proteomes" id="UP000316921"/>
    </source>
</evidence>
<dbReference type="AlphaFoldDB" id="A0A518BJ52"/>